<gene>
    <name evidence="7" type="ORF">QYM36_000145</name>
</gene>
<dbReference type="EMBL" id="JAVRJZ010000002">
    <property type="protein sequence ID" value="KAK2725544.1"/>
    <property type="molecule type" value="Genomic_DNA"/>
</dbReference>
<accession>A0AA88IE13</accession>
<evidence type="ECO:0000256" key="2">
    <source>
        <dbReference type="ARBA" id="ARBA00008219"/>
    </source>
</evidence>
<sequence length="326" mass="36762">MRFNYSHVVRIATLASRKSWSPRKLLLPLRAVPKGTTVTIGLFSLFSTPIGKQEEILEEMVKRGILEYQKGDAIKAEKLLHVALKTAQDLHDKNGITFIYDLMANIAFDTHNYRKAEKIFRDLIGRLIGDGVDPDHNKIVHVSAKLASIYGMLEENEKAEQGFQFCIDTMNKKIAKGASDEDTLLLTGLCLDWYARYLMGHMKLDEASANFQKAFELCSKVHGLQHDQSLVLLNDMASVLALKGNAAAAEEKMKDVISIGEKIQSEHMPAFYVNLGSIYMQNKSYEKSRDACAKGVNLAKKMDNKEYIEEAETCLEELRKAMRLTH</sequence>
<dbReference type="PANTHER" id="PTHR13143">
    <property type="entry name" value="TETRATRICOPEPTIDE REPEAT PROTEIN 19"/>
    <property type="match status" value="1"/>
</dbReference>
<comment type="caution">
    <text evidence="7">The sequence shown here is derived from an EMBL/GenBank/DDBJ whole genome shotgun (WGS) entry which is preliminary data.</text>
</comment>
<dbReference type="Gene3D" id="1.25.40.10">
    <property type="entry name" value="Tetratricopeptide repeat domain"/>
    <property type="match status" value="2"/>
</dbReference>
<keyword evidence="5" id="KW-0809">Transit peptide</keyword>
<dbReference type="InterPro" id="IPR011990">
    <property type="entry name" value="TPR-like_helical_dom_sf"/>
</dbReference>
<evidence type="ECO:0000256" key="5">
    <source>
        <dbReference type="ARBA" id="ARBA00022946"/>
    </source>
</evidence>
<evidence type="ECO:0000313" key="7">
    <source>
        <dbReference type="EMBL" id="KAK2725544.1"/>
    </source>
</evidence>
<dbReference type="GO" id="GO:0005743">
    <property type="term" value="C:mitochondrial inner membrane"/>
    <property type="evidence" value="ECO:0007669"/>
    <property type="project" value="TreeGrafter"/>
</dbReference>
<organism evidence="7 8">
    <name type="scientific">Artemia franciscana</name>
    <name type="common">Brine shrimp</name>
    <name type="synonym">Artemia sanfranciscana</name>
    <dbReference type="NCBI Taxonomy" id="6661"/>
    <lineage>
        <taxon>Eukaryota</taxon>
        <taxon>Metazoa</taxon>
        <taxon>Ecdysozoa</taxon>
        <taxon>Arthropoda</taxon>
        <taxon>Crustacea</taxon>
        <taxon>Branchiopoda</taxon>
        <taxon>Anostraca</taxon>
        <taxon>Artemiidae</taxon>
        <taxon>Artemia</taxon>
    </lineage>
</organism>
<keyword evidence="3" id="KW-0677">Repeat</keyword>
<evidence type="ECO:0000256" key="6">
    <source>
        <dbReference type="ARBA" id="ARBA00023128"/>
    </source>
</evidence>
<dbReference type="PANTHER" id="PTHR13143:SF6">
    <property type="entry name" value="TETRATRICOPEPTIDE REPEAT PROTEIN 19, MITOCHONDRIAL"/>
    <property type="match status" value="1"/>
</dbReference>
<comment type="similarity">
    <text evidence="2">Belongs to the TTC19 family.</text>
</comment>
<evidence type="ECO:0000256" key="1">
    <source>
        <dbReference type="ARBA" id="ARBA00004173"/>
    </source>
</evidence>
<protein>
    <submittedName>
        <fullName evidence="7">Uncharacterized protein</fullName>
    </submittedName>
</protein>
<dbReference type="InterPro" id="IPR040395">
    <property type="entry name" value="TTC19"/>
</dbReference>
<dbReference type="AlphaFoldDB" id="A0AA88IE13"/>
<evidence type="ECO:0000313" key="8">
    <source>
        <dbReference type="Proteomes" id="UP001187531"/>
    </source>
</evidence>
<keyword evidence="8" id="KW-1185">Reference proteome</keyword>
<dbReference type="GO" id="GO:0034551">
    <property type="term" value="P:mitochondrial respiratory chain complex III assembly"/>
    <property type="evidence" value="ECO:0007669"/>
    <property type="project" value="InterPro"/>
</dbReference>
<comment type="subcellular location">
    <subcellularLocation>
        <location evidence="1">Mitochondrion</location>
    </subcellularLocation>
</comment>
<reference evidence="7" key="1">
    <citation type="submission" date="2023-07" db="EMBL/GenBank/DDBJ databases">
        <title>Chromosome-level genome assembly of Artemia franciscana.</title>
        <authorList>
            <person name="Jo E."/>
        </authorList>
    </citation>
    <scope>NUCLEOTIDE SEQUENCE</scope>
    <source>
        <tissue evidence="7">Whole body</tissue>
    </source>
</reference>
<dbReference type="Pfam" id="PF13424">
    <property type="entry name" value="TPR_12"/>
    <property type="match status" value="1"/>
</dbReference>
<dbReference type="Proteomes" id="UP001187531">
    <property type="component" value="Unassembled WGS sequence"/>
</dbReference>
<dbReference type="SUPFAM" id="SSF48452">
    <property type="entry name" value="TPR-like"/>
    <property type="match status" value="1"/>
</dbReference>
<keyword evidence="6" id="KW-0496">Mitochondrion</keyword>
<name>A0AA88IE13_ARTSF</name>
<evidence type="ECO:0000256" key="4">
    <source>
        <dbReference type="ARBA" id="ARBA00022803"/>
    </source>
</evidence>
<proteinExistence type="inferred from homology"/>
<evidence type="ECO:0000256" key="3">
    <source>
        <dbReference type="ARBA" id="ARBA00022737"/>
    </source>
</evidence>
<keyword evidence="4" id="KW-0802">TPR repeat</keyword>